<dbReference type="Pfam" id="PF01926">
    <property type="entry name" value="MMR_HSR1"/>
    <property type="match status" value="1"/>
</dbReference>
<organism evidence="4 5">
    <name type="scientific">Candolleomyces eurysporus</name>
    <dbReference type="NCBI Taxonomy" id="2828524"/>
    <lineage>
        <taxon>Eukaryota</taxon>
        <taxon>Fungi</taxon>
        <taxon>Dikarya</taxon>
        <taxon>Basidiomycota</taxon>
        <taxon>Agaricomycotina</taxon>
        <taxon>Agaricomycetes</taxon>
        <taxon>Agaricomycetidae</taxon>
        <taxon>Agaricales</taxon>
        <taxon>Agaricineae</taxon>
        <taxon>Psathyrellaceae</taxon>
        <taxon>Candolleomyces</taxon>
    </lineage>
</organism>
<evidence type="ECO:0000313" key="4">
    <source>
        <dbReference type="EMBL" id="KAJ2928543.1"/>
    </source>
</evidence>
<feature type="region of interest" description="Disordered" evidence="2">
    <location>
        <begin position="436"/>
        <end position="514"/>
    </location>
</feature>
<feature type="compositionally biased region" description="Basic and acidic residues" evidence="2">
    <location>
        <begin position="436"/>
        <end position="445"/>
    </location>
</feature>
<feature type="compositionally biased region" description="Basic and acidic residues" evidence="2">
    <location>
        <begin position="499"/>
        <end position="514"/>
    </location>
</feature>
<dbReference type="EMBL" id="JANBPK010000923">
    <property type="protein sequence ID" value="KAJ2928543.1"/>
    <property type="molecule type" value="Genomic_DNA"/>
</dbReference>
<feature type="compositionally biased region" description="Basic and acidic residues" evidence="2">
    <location>
        <begin position="456"/>
        <end position="474"/>
    </location>
</feature>
<feature type="region of interest" description="Disordered" evidence="2">
    <location>
        <begin position="172"/>
        <end position="219"/>
    </location>
</feature>
<dbReference type="AlphaFoldDB" id="A0A9W8J960"/>
<name>A0A9W8J960_9AGAR</name>
<dbReference type="SUPFAM" id="SSF52540">
    <property type="entry name" value="P-loop containing nucleoside triphosphate hydrolases"/>
    <property type="match status" value="1"/>
</dbReference>
<evidence type="ECO:0000256" key="1">
    <source>
        <dbReference type="SAM" id="Coils"/>
    </source>
</evidence>
<dbReference type="Proteomes" id="UP001140091">
    <property type="component" value="Unassembled WGS sequence"/>
</dbReference>
<proteinExistence type="predicted"/>
<feature type="non-terminal residue" evidence="4">
    <location>
        <position position="1"/>
    </location>
</feature>
<feature type="domain" description="G" evidence="3">
    <location>
        <begin position="8"/>
        <end position="73"/>
    </location>
</feature>
<dbReference type="GO" id="GO:0005525">
    <property type="term" value="F:GTP binding"/>
    <property type="evidence" value="ECO:0007669"/>
    <property type="project" value="InterPro"/>
</dbReference>
<evidence type="ECO:0000256" key="2">
    <source>
        <dbReference type="SAM" id="MobiDB-lite"/>
    </source>
</evidence>
<feature type="compositionally biased region" description="Basic and acidic residues" evidence="2">
    <location>
        <begin position="184"/>
        <end position="197"/>
    </location>
</feature>
<reference evidence="4" key="1">
    <citation type="submission" date="2022-06" db="EMBL/GenBank/DDBJ databases">
        <title>Genome Sequence of Candolleomyces eurysporus.</title>
        <authorList>
            <person name="Buettner E."/>
        </authorList>
    </citation>
    <scope>NUCLEOTIDE SEQUENCE</scope>
    <source>
        <strain evidence="4">VTCC 930004</strain>
    </source>
</reference>
<sequence>MENEKKLVVIVGTTGAGKSSFINSLLGEQAASVSSGQDSCTEDIKEFQFDLKDGLTVSLVDTPGFNHYVRGKESKSDDDILKMITEFRKPRPVVAVTTRWDEIFGAGSQDSLQEAEEIEESLLQSTGFLKELNDARVQFLRMGHFGDNAPGDQYQSPLTIVKRLLGLEAGGVSGQEQEAEGEADQEHDAGAEEHAAEGEEVQEPCDTDPQVPANVPEPFNQDLGGCMEHIRNTLADLQSATNSAKLERIETNEDLKKHIGELLSKVCPQWKDWEDQQKSLIADQLILFGAKQELELKDSLSELKQALKISQKEREELQTLQEHERKLNNDLNDALLKASDLQTDKVALLEELNKVKSALAEQTTQLEIIKMENGSIYTSGLRSQLEELKNYRDLVNASRLETELELERTREAFKGARQELETQAFELARLREQVQAKTSESELHTQRIASLETELEEGKKRSEELAEESTRQREQAQAQTIESERRIQQITSLESELDEEKKKSEELVQESTRLRDQLQAKTTESELHMQRITSLETELAGEKRNSEEQAQEFARLKKRAQAKATESEQYRQRVASLEKDVGEWKKQAQESTRLRKQLQDKTANGNFSTDRIASLQLELKQWQNASEEQTRELTRLMKELQNKTAEDELHVKRITSLEADLEEWKQSGWCSKDEDYILGARVVLVPEWSSAIPGHRTVPNHLTISSKPWAVDQCISAQYSTQSADSFPIFQSISTRSTVSSIKIFELFSGSVVRSSLPNLTSGHPTNLARSTNLQ</sequence>
<dbReference type="Gene3D" id="3.40.50.300">
    <property type="entry name" value="P-loop containing nucleotide triphosphate hydrolases"/>
    <property type="match status" value="1"/>
</dbReference>
<accession>A0A9W8J960</accession>
<protein>
    <recommendedName>
        <fullName evidence="3">G domain-containing protein</fullName>
    </recommendedName>
</protein>
<comment type="caution">
    <text evidence="4">The sequence shown here is derived from an EMBL/GenBank/DDBJ whole genome shotgun (WGS) entry which is preliminary data.</text>
</comment>
<keyword evidence="1" id="KW-0175">Coiled coil</keyword>
<evidence type="ECO:0000313" key="5">
    <source>
        <dbReference type="Proteomes" id="UP001140091"/>
    </source>
</evidence>
<dbReference type="InterPro" id="IPR027417">
    <property type="entry name" value="P-loop_NTPase"/>
</dbReference>
<dbReference type="InterPro" id="IPR006073">
    <property type="entry name" value="GTP-bd"/>
</dbReference>
<keyword evidence="5" id="KW-1185">Reference proteome</keyword>
<dbReference type="OrthoDB" id="8954335at2759"/>
<feature type="coiled-coil region" evidence="1">
    <location>
        <begin position="300"/>
        <end position="337"/>
    </location>
</feature>
<evidence type="ECO:0000259" key="3">
    <source>
        <dbReference type="Pfam" id="PF01926"/>
    </source>
</evidence>
<gene>
    <name evidence="4" type="ORF">H1R20_g8567</name>
</gene>